<proteinExistence type="predicted"/>
<name>A0A699VW68_TANCI</name>
<reference evidence="1" key="1">
    <citation type="journal article" date="2019" name="Sci. Rep.">
        <title>Draft genome of Tanacetum cinerariifolium, the natural source of mosquito coil.</title>
        <authorList>
            <person name="Yamashiro T."/>
            <person name="Shiraishi A."/>
            <person name="Satake H."/>
            <person name="Nakayama K."/>
        </authorList>
    </citation>
    <scope>NUCLEOTIDE SEQUENCE</scope>
</reference>
<comment type="caution">
    <text evidence="1">The sequence shown here is derived from an EMBL/GenBank/DDBJ whole genome shotgun (WGS) entry which is preliminary data.</text>
</comment>
<evidence type="ECO:0000313" key="1">
    <source>
        <dbReference type="EMBL" id="GFD38620.1"/>
    </source>
</evidence>
<dbReference type="AlphaFoldDB" id="A0A699VW68"/>
<gene>
    <name evidence="1" type="ORF">Tci_910589</name>
</gene>
<sequence length="88" mass="9846">MRRSVRSRSEALVALTQIFKVPGVTTNTTATAALFAKPVHISPLRNSMDYACSKRKENSPGSTRGRLWGNSRYRDKYEDLRCGSDRGP</sequence>
<dbReference type="EMBL" id="BKCJ011503236">
    <property type="protein sequence ID" value="GFD38620.1"/>
    <property type="molecule type" value="Genomic_DNA"/>
</dbReference>
<accession>A0A699VW68</accession>
<organism evidence="1">
    <name type="scientific">Tanacetum cinerariifolium</name>
    <name type="common">Dalmatian daisy</name>
    <name type="synonym">Chrysanthemum cinerariifolium</name>
    <dbReference type="NCBI Taxonomy" id="118510"/>
    <lineage>
        <taxon>Eukaryota</taxon>
        <taxon>Viridiplantae</taxon>
        <taxon>Streptophyta</taxon>
        <taxon>Embryophyta</taxon>
        <taxon>Tracheophyta</taxon>
        <taxon>Spermatophyta</taxon>
        <taxon>Magnoliopsida</taxon>
        <taxon>eudicotyledons</taxon>
        <taxon>Gunneridae</taxon>
        <taxon>Pentapetalae</taxon>
        <taxon>asterids</taxon>
        <taxon>campanulids</taxon>
        <taxon>Asterales</taxon>
        <taxon>Asteraceae</taxon>
        <taxon>Asteroideae</taxon>
        <taxon>Anthemideae</taxon>
        <taxon>Anthemidinae</taxon>
        <taxon>Tanacetum</taxon>
    </lineage>
</organism>
<protein>
    <submittedName>
        <fullName evidence="1">Uncharacterized protein</fullName>
    </submittedName>
</protein>